<dbReference type="EMBL" id="HE577330">
    <property type="protein sequence ID" value="CCD02797.1"/>
    <property type="molecule type" value="Genomic_DNA"/>
</dbReference>
<organism evidence="1 2">
    <name type="scientific">Azospirillum baldaniorum</name>
    <dbReference type="NCBI Taxonomy" id="1064539"/>
    <lineage>
        <taxon>Bacteria</taxon>
        <taxon>Pseudomonadati</taxon>
        <taxon>Pseudomonadota</taxon>
        <taxon>Alphaproteobacteria</taxon>
        <taxon>Rhodospirillales</taxon>
        <taxon>Azospirillaceae</taxon>
        <taxon>Azospirillum</taxon>
    </lineage>
</organism>
<sequence>MTAITMVVFGLASFPMVPGAFEPVALICGA</sequence>
<accession>A0A9P1JZN5</accession>
<gene>
    <name evidence="1" type="ORF">AZOBR_p340035</name>
</gene>
<keyword evidence="1" id="KW-0614">Plasmid</keyword>
<protein>
    <submittedName>
        <fullName evidence="1">Uncharacterized protein</fullName>
    </submittedName>
</protein>
<evidence type="ECO:0000313" key="2">
    <source>
        <dbReference type="Proteomes" id="UP000007319"/>
    </source>
</evidence>
<keyword evidence="2" id="KW-1185">Reference proteome</keyword>
<proteinExistence type="predicted"/>
<dbReference type="Proteomes" id="UP000007319">
    <property type="component" value="Plasmid AZOBR_p3"/>
</dbReference>
<reference evidence="1 2" key="1">
    <citation type="journal article" date="2011" name="PLoS Genet.">
        <title>Azospirillum genomes reveal transition of bacteria from aquatic to terrestrial environments.</title>
        <authorList>
            <person name="Wisniewski-Dye F."/>
            <person name="Borziak K."/>
            <person name="Khalsa-Moyers G."/>
            <person name="Alexandre G."/>
            <person name="Sukharnikov L.O."/>
            <person name="Wuichet K."/>
            <person name="Hurst G.B."/>
            <person name="McDonald W.H."/>
            <person name="Robertson J.S."/>
            <person name="Barbe V."/>
            <person name="Calteau A."/>
            <person name="Rouy Z."/>
            <person name="Mangenot S."/>
            <person name="Prigent-Combaret C."/>
            <person name="Normand P."/>
            <person name="Boyer M."/>
            <person name="Siguier P."/>
            <person name="Dessaux Y."/>
            <person name="Elmerich C."/>
            <person name="Condemine G."/>
            <person name="Krishnen G."/>
            <person name="Kennedy I."/>
            <person name="Paterson A.H."/>
            <person name="Gonzalez V."/>
            <person name="Mavingui P."/>
            <person name="Zhulin I.B."/>
        </authorList>
    </citation>
    <scope>NUCLEOTIDE SEQUENCE [LARGE SCALE GENOMIC DNA]</scope>
    <source>
        <strain evidence="1 2">Sp245</strain>
    </source>
</reference>
<evidence type="ECO:0000313" key="1">
    <source>
        <dbReference type="EMBL" id="CCD02797.1"/>
    </source>
</evidence>
<dbReference type="KEGG" id="abs:AZOBR_p340035"/>
<dbReference type="AlphaFoldDB" id="A0A9P1JZN5"/>
<geneLocation type="plasmid" evidence="1 2">
    <name>AZOBR_p3</name>
</geneLocation>
<name>A0A9P1JZN5_9PROT</name>